<dbReference type="GO" id="GO:0005829">
    <property type="term" value="C:cytosol"/>
    <property type="evidence" value="ECO:0007669"/>
    <property type="project" value="TreeGrafter"/>
</dbReference>
<feature type="signal peptide" evidence="3">
    <location>
        <begin position="1"/>
        <end position="16"/>
    </location>
</feature>
<accession>F0XVB5</accession>
<dbReference type="PANTHER" id="PTHR43198:SF2">
    <property type="entry name" value="SI:CH1073-67J19.1-RELATED"/>
    <property type="match status" value="1"/>
</dbReference>
<dbReference type="InterPro" id="IPR016084">
    <property type="entry name" value="Haem_Oase-like_multi-hlx"/>
</dbReference>
<feature type="active site" description="Proton donor" evidence="1">
    <location>
        <position position="234"/>
    </location>
</feature>
<name>F0XVB5_AURAN</name>
<feature type="chain" id="PRO_5003264195" description="Thiaminase-2/PQQC domain-containing protein" evidence="3">
    <location>
        <begin position="17"/>
        <end position="248"/>
    </location>
</feature>
<evidence type="ECO:0000313" key="5">
    <source>
        <dbReference type="EMBL" id="EGB13162.1"/>
    </source>
</evidence>
<evidence type="ECO:0000259" key="4">
    <source>
        <dbReference type="Pfam" id="PF03070"/>
    </source>
</evidence>
<evidence type="ECO:0000313" key="6">
    <source>
        <dbReference type="Proteomes" id="UP000002729"/>
    </source>
</evidence>
<feature type="binding site" evidence="2">
    <location>
        <position position="76"/>
    </location>
    <ligand>
        <name>substrate</name>
    </ligand>
</feature>
<dbReference type="OrthoDB" id="37730at2759"/>
<sequence length="248" mass="26912">MGRAFLALASLTIASAQTTTAFLALASLTIASAQTTTEWLVSESPHWYAITHDPFCDELAAGTLPNATLTRYLVQDHKFLDAFVVLLASMIAHAPTLADRVPGAQFLALITGKENTYFERSFDALGLDAAARAAPPAPATSAFIGLMRRAAASGELHAMLAVLVVAEWSYLSWGERVVPRDGLSFLHLEWIDLHRGEYFAGVVAYLRGMLDALDLHASEMAIAKSYFDDAVKCEKDFWDMARGGEGEL</sequence>
<dbReference type="PIRSF" id="PIRSF003170">
    <property type="entry name" value="Pet18p"/>
    <property type="match status" value="1"/>
</dbReference>
<evidence type="ECO:0000256" key="3">
    <source>
        <dbReference type="SAM" id="SignalP"/>
    </source>
</evidence>
<dbReference type="SUPFAM" id="SSF48613">
    <property type="entry name" value="Heme oxygenase-like"/>
    <property type="match status" value="1"/>
</dbReference>
<dbReference type="AlphaFoldDB" id="F0XVB5"/>
<feature type="binding site" evidence="2">
    <location>
        <position position="114"/>
    </location>
    <ligand>
        <name>substrate</name>
    </ligand>
</feature>
<protein>
    <recommendedName>
        <fullName evidence="4">Thiaminase-2/PQQC domain-containing protein</fullName>
    </recommendedName>
</protein>
<dbReference type="EMBL" id="GL833120">
    <property type="protein sequence ID" value="EGB13162.1"/>
    <property type="molecule type" value="Genomic_DNA"/>
</dbReference>
<feature type="domain" description="Thiaminase-2/PQQC" evidence="4">
    <location>
        <begin position="45"/>
        <end position="242"/>
    </location>
</feature>
<dbReference type="InterPro" id="IPR004305">
    <property type="entry name" value="Thiaminase-2/PQQC"/>
</dbReference>
<dbReference type="PANTHER" id="PTHR43198">
    <property type="entry name" value="BIFUNCTIONAL TH2 PROTEIN"/>
    <property type="match status" value="1"/>
</dbReference>
<dbReference type="InterPro" id="IPR050967">
    <property type="entry name" value="Thiamine_Salvage_TenA"/>
</dbReference>
<dbReference type="KEGG" id="aaf:AURANDRAFT_18874"/>
<proteinExistence type="predicted"/>
<keyword evidence="3" id="KW-0732">Signal</keyword>
<evidence type="ECO:0000256" key="1">
    <source>
        <dbReference type="PIRSR" id="PIRSR003170-1"/>
    </source>
</evidence>
<dbReference type="Proteomes" id="UP000002729">
    <property type="component" value="Unassembled WGS sequence"/>
</dbReference>
<organism evidence="6">
    <name type="scientific">Aureococcus anophagefferens</name>
    <name type="common">Harmful bloom alga</name>
    <dbReference type="NCBI Taxonomy" id="44056"/>
    <lineage>
        <taxon>Eukaryota</taxon>
        <taxon>Sar</taxon>
        <taxon>Stramenopiles</taxon>
        <taxon>Ochrophyta</taxon>
        <taxon>Pelagophyceae</taxon>
        <taxon>Pelagomonadales</taxon>
        <taxon>Pelagomonadaceae</taxon>
        <taxon>Aureococcus</taxon>
    </lineage>
</organism>
<feature type="binding site" evidence="2">
    <location>
        <position position="167"/>
    </location>
    <ligand>
        <name>substrate</name>
    </ligand>
</feature>
<dbReference type="Gene3D" id="1.20.910.10">
    <property type="entry name" value="Heme oxygenase-like"/>
    <property type="match status" value="1"/>
</dbReference>
<gene>
    <name evidence="5" type="ORF">AURANDRAFT_18874</name>
</gene>
<dbReference type="RefSeq" id="XP_009032758.1">
    <property type="nucleotide sequence ID" value="XM_009034510.1"/>
</dbReference>
<dbReference type="CDD" id="cd19358">
    <property type="entry name" value="TenA_E_Spr0628-like"/>
    <property type="match status" value="1"/>
</dbReference>
<dbReference type="eggNOG" id="ENOG502S0VT">
    <property type="taxonomic scope" value="Eukaryota"/>
</dbReference>
<evidence type="ECO:0000256" key="2">
    <source>
        <dbReference type="PIRSR" id="PIRSR003170-2"/>
    </source>
</evidence>
<dbReference type="InterPro" id="IPR026285">
    <property type="entry name" value="TenA_E"/>
</dbReference>
<keyword evidence="6" id="KW-1185">Reference proteome</keyword>
<dbReference type="OMA" id="AEWITLH"/>
<reference evidence="5 6" key="1">
    <citation type="journal article" date="2011" name="Proc. Natl. Acad. Sci. U.S.A.">
        <title>Niche of harmful alga Aureococcus anophagefferens revealed through ecogenomics.</title>
        <authorList>
            <person name="Gobler C.J."/>
            <person name="Berry D.L."/>
            <person name="Dyhrman S.T."/>
            <person name="Wilhelm S.W."/>
            <person name="Salamov A."/>
            <person name="Lobanov A.V."/>
            <person name="Zhang Y."/>
            <person name="Collier J.L."/>
            <person name="Wurch L.L."/>
            <person name="Kustka A.B."/>
            <person name="Dill B.D."/>
            <person name="Shah M."/>
            <person name="VerBerkmoes N.C."/>
            <person name="Kuo A."/>
            <person name="Terry A."/>
            <person name="Pangilinan J."/>
            <person name="Lindquist E.A."/>
            <person name="Lucas S."/>
            <person name="Paulsen I.T."/>
            <person name="Hattenrath-Lehmann T.K."/>
            <person name="Talmage S.C."/>
            <person name="Walker E.A."/>
            <person name="Koch F."/>
            <person name="Burson A.M."/>
            <person name="Marcoval M.A."/>
            <person name="Tang Y.Z."/>
            <person name="Lecleir G.R."/>
            <person name="Coyne K.J."/>
            <person name="Berg G.M."/>
            <person name="Bertrand E.M."/>
            <person name="Saito M.A."/>
            <person name="Gladyshev V.N."/>
            <person name="Grigoriev I.V."/>
        </authorList>
    </citation>
    <scope>NUCLEOTIDE SEQUENCE [LARGE SCALE GENOMIC DNA]</scope>
    <source>
        <strain evidence="6">CCMP 1984</strain>
    </source>
</reference>
<dbReference type="GO" id="GO:0006772">
    <property type="term" value="P:thiamine metabolic process"/>
    <property type="evidence" value="ECO:0007669"/>
    <property type="project" value="UniProtKB-ARBA"/>
</dbReference>
<dbReference type="InParanoid" id="F0XVB5"/>
<dbReference type="Pfam" id="PF03070">
    <property type="entry name" value="TENA_THI-4"/>
    <property type="match status" value="1"/>
</dbReference>
<dbReference type="GeneID" id="20219051"/>